<dbReference type="Gene3D" id="3.90.1150.10">
    <property type="entry name" value="Aspartate Aminotransferase, domain 1"/>
    <property type="match status" value="1"/>
</dbReference>
<dbReference type="SUPFAM" id="SSF53383">
    <property type="entry name" value="PLP-dependent transferases"/>
    <property type="match status" value="1"/>
</dbReference>
<dbReference type="CDD" id="cd00616">
    <property type="entry name" value="AHBA_syn"/>
    <property type="match status" value="1"/>
</dbReference>
<dbReference type="Gene3D" id="3.40.640.10">
    <property type="entry name" value="Type I PLP-dependent aspartate aminotransferase-like (Major domain)"/>
    <property type="match status" value="1"/>
</dbReference>
<dbReference type="Proteomes" id="UP001327093">
    <property type="component" value="Unassembled WGS sequence"/>
</dbReference>
<gene>
    <name evidence="4" type="ORF">R4I43_08565</name>
</gene>
<evidence type="ECO:0000256" key="3">
    <source>
        <dbReference type="RuleBase" id="RU004508"/>
    </source>
</evidence>
<dbReference type="InterPro" id="IPR015421">
    <property type="entry name" value="PyrdxlP-dep_Trfase_major"/>
</dbReference>
<evidence type="ECO:0000256" key="1">
    <source>
        <dbReference type="ARBA" id="ARBA00022898"/>
    </source>
</evidence>
<evidence type="ECO:0000313" key="4">
    <source>
        <dbReference type="EMBL" id="MEB3367458.1"/>
    </source>
</evidence>
<reference evidence="4 5" key="1">
    <citation type="submission" date="2023-10" db="EMBL/GenBank/DDBJ databases">
        <title>Saccharopolyspora sp. nov., isolated from mangrove soil.</title>
        <authorList>
            <person name="Lu Y."/>
            <person name="Liu W."/>
        </authorList>
    </citation>
    <scope>NUCLEOTIDE SEQUENCE [LARGE SCALE GENOMIC DNA]</scope>
    <source>
        <strain evidence="4 5">S2-29</strain>
    </source>
</reference>
<sequence>MSLGTEFVGGTAEEPVPFFTQARTFERLWPEISARVADVFDNGKFSHGKQVGELEAALAEYTGARRVVGVNSGTDALVLLLRALGLRPGDEVVVPAYSFIATASAVVLAGGTPVFADIDRDTYALDPAEVARVATARSRFVMPAHLFCRMADMGAVNEVARDLELTAVEDSAEAIGMRQGGVHAGLHGAGGVLSFFPAKTLGAIGDAGAVLTDDERVADVVAGLRHHGRFGRTLDDFPAISTETGMAGTNSKMDDIQAAVLLAKLAHLDDDIARRAELAERYRQGLEGVVGMPEPGDAPVFYVHLIEAELRDELAAHLAERGIGTETYYPLPLHLQPCFAAHGHRRGDFPRAEAAAVRALALPLHPDLEPEQVDRVCATIREFYAGRP</sequence>
<proteinExistence type="inferred from homology"/>
<organism evidence="4 5">
    <name type="scientific">Saccharopolyspora mangrovi</name>
    <dbReference type="NCBI Taxonomy" id="3082379"/>
    <lineage>
        <taxon>Bacteria</taxon>
        <taxon>Bacillati</taxon>
        <taxon>Actinomycetota</taxon>
        <taxon>Actinomycetes</taxon>
        <taxon>Pseudonocardiales</taxon>
        <taxon>Pseudonocardiaceae</taxon>
        <taxon>Saccharopolyspora</taxon>
    </lineage>
</organism>
<dbReference type="PIRSF" id="PIRSF000390">
    <property type="entry name" value="PLP_StrS"/>
    <property type="match status" value="1"/>
</dbReference>
<dbReference type="PANTHER" id="PTHR30244:SF36">
    <property type="entry name" value="3-OXO-GLUCOSE-6-PHOSPHATE:GLUTAMATE AMINOTRANSFERASE"/>
    <property type="match status" value="1"/>
</dbReference>
<evidence type="ECO:0000313" key="5">
    <source>
        <dbReference type="Proteomes" id="UP001327093"/>
    </source>
</evidence>
<dbReference type="GO" id="GO:0008483">
    <property type="term" value="F:transaminase activity"/>
    <property type="evidence" value="ECO:0007669"/>
    <property type="project" value="UniProtKB-KW"/>
</dbReference>
<comment type="caution">
    <text evidence="4">The sequence shown here is derived from an EMBL/GenBank/DDBJ whole genome shotgun (WGS) entry which is preliminary data.</text>
</comment>
<dbReference type="EC" id="2.6.1.-" evidence="4"/>
<dbReference type="InterPro" id="IPR015422">
    <property type="entry name" value="PyrdxlP-dep_Trfase_small"/>
</dbReference>
<dbReference type="InterPro" id="IPR000653">
    <property type="entry name" value="DegT/StrS_aminotransferase"/>
</dbReference>
<keyword evidence="4" id="KW-0032">Aminotransferase</keyword>
<keyword evidence="1 3" id="KW-0663">Pyridoxal phosphate</keyword>
<dbReference type="PANTHER" id="PTHR30244">
    <property type="entry name" value="TRANSAMINASE"/>
    <property type="match status" value="1"/>
</dbReference>
<evidence type="ECO:0000256" key="2">
    <source>
        <dbReference type="ARBA" id="ARBA00037999"/>
    </source>
</evidence>
<dbReference type="EMBL" id="JAWLNX010000004">
    <property type="protein sequence ID" value="MEB3367458.1"/>
    <property type="molecule type" value="Genomic_DNA"/>
</dbReference>
<comment type="similarity">
    <text evidence="2 3">Belongs to the DegT/DnrJ/EryC1 family.</text>
</comment>
<accession>A0ABU6A7M2</accession>
<dbReference type="RefSeq" id="WP_324265009.1">
    <property type="nucleotide sequence ID" value="NZ_JAWLNX010000004.1"/>
</dbReference>
<dbReference type="InterPro" id="IPR015424">
    <property type="entry name" value="PyrdxlP-dep_Trfase"/>
</dbReference>
<keyword evidence="4" id="KW-0808">Transferase</keyword>
<dbReference type="Pfam" id="PF01041">
    <property type="entry name" value="DegT_DnrJ_EryC1"/>
    <property type="match status" value="1"/>
</dbReference>
<name>A0ABU6A7M2_9PSEU</name>
<keyword evidence="5" id="KW-1185">Reference proteome</keyword>
<protein>
    <submittedName>
        <fullName evidence="4">DegT/DnrJ/EryC1/StrS family aminotransferase</fullName>
        <ecNumber evidence="4">2.6.1.-</ecNumber>
    </submittedName>
</protein>